<dbReference type="InterPro" id="IPR000387">
    <property type="entry name" value="Tyr_Pase_dom"/>
</dbReference>
<feature type="domain" description="Tyrosine specific protein phosphatases" evidence="2">
    <location>
        <begin position="186"/>
        <end position="232"/>
    </location>
</feature>
<accession>A0A1H3D5Q8</accession>
<dbReference type="PANTHER" id="PTHR31126:SF1">
    <property type="entry name" value="TYROSINE SPECIFIC PROTEIN PHOSPHATASES DOMAIN-CONTAINING PROTEIN"/>
    <property type="match status" value="1"/>
</dbReference>
<dbReference type="GO" id="GO:0004721">
    <property type="term" value="F:phosphoprotein phosphatase activity"/>
    <property type="evidence" value="ECO:0007669"/>
    <property type="project" value="InterPro"/>
</dbReference>
<sequence>MKKFQFVGLGALVAAAAAVPYLIHKKRQRRVEEGMMDSQAPTPALPSHHTDFKDQDHLIFCDESQLGRRLIQLEKTINMRDIGGYTGLDGRKTQWGKVIRSEELAHLSDADVEYLNDLGVKHVYDFRDEGKAKGTPDRLPDSADYTNLPTLKGIPFSHHELDFTQPDAIDGFMRKIYTYQVENKAPEFAKVLKMLATERETPILYHCTNGKDRTGFMTALILLICGVPEETILSDYTLSNLTFDEAFQTLGSIMADELEDERDDFDKNQIRDFFGVKPEWLKIQLNYIKEHYGNVDAYLLDKTDLTSDDLEQIRRVMLEPKA</sequence>
<dbReference type="Gene3D" id="3.90.190.10">
    <property type="entry name" value="Protein tyrosine phosphatase superfamily"/>
    <property type="match status" value="1"/>
</dbReference>
<dbReference type="OrthoDB" id="9815473at2"/>
<dbReference type="AlphaFoldDB" id="A0A1H3D5Q8"/>
<dbReference type="SUPFAM" id="SSF52799">
    <property type="entry name" value="(Phosphotyrosine protein) phosphatases II"/>
    <property type="match status" value="1"/>
</dbReference>
<name>A0A1H3D5Q8_EUBBA</name>
<evidence type="ECO:0000259" key="2">
    <source>
        <dbReference type="PROSITE" id="PS50056"/>
    </source>
</evidence>
<dbReference type="PROSITE" id="PS50056">
    <property type="entry name" value="TYR_PHOSPHATASE_2"/>
    <property type="match status" value="1"/>
</dbReference>
<evidence type="ECO:0000256" key="1">
    <source>
        <dbReference type="ARBA" id="ARBA00009580"/>
    </source>
</evidence>
<dbReference type="Proteomes" id="UP000199652">
    <property type="component" value="Unassembled WGS sequence"/>
</dbReference>
<dbReference type="InterPro" id="IPR029021">
    <property type="entry name" value="Prot-tyrosine_phosphatase-like"/>
</dbReference>
<protein>
    <submittedName>
        <fullName evidence="3">Protein-tyrosine phosphatase</fullName>
    </submittedName>
</protein>
<evidence type="ECO:0000313" key="4">
    <source>
        <dbReference type="Proteomes" id="UP000199652"/>
    </source>
</evidence>
<dbReference type="RefSeq" id="WP_090243818.1">
    <property type="nucleotide sequence ID" value="NZ_FNOU01000004.1"/>
</dbReference>
<comment type="similarity">
    <text evidence="1">Belongs to the protein-tyrosine phosphatase family.</text>
</comment>
<keyword evidence="4" id="KW-1185">Reference proteome</keyword>
<dbReference type="InterPro" id="IPR026893">
    <property type="entry name" value="Tyr/Ser_Pase_IphP-type"/>
</dbReference>
<organism evidence="3 4">
    <name type="scientific">Eubacterium barkeri</name>
    <name type="common">Clostridium barkeri</name>
    <dbReference type="NCBI Taxonomy" id="1528"/>
    <lineage>
        <taxon>Bacteria</taxon>
        <taxon>Bacillati</taxon>
        <taxon>Bacillota</taxon>
        <taxon>Clostridia</taxon>
        <taxon>Eubacteriales</taxon>
        <taxon>Eubacteriaceae</taxon>
        <taxon>Eubacterium</taxon>
    </lineage>
</organism>
<gene>
    <name evidence="3" type="ORF">SAMN04488579_10499</name>
</gene>
<dbReference type="PANTHER" id="PTHR31126">
    <property type="entry name" value="TYROSINE-PROTEIN PHOSPHATASE"/>
    <property type="match status" value="1"/>
</dbReference>
<dbReference type="STRING" id="1528.SAMN04488579_10499"/>
<dbReference type="Pfam" id="PF13350">
    <property type="entry name" value="Y_phosphatase3"/>
    <property type="match status" value="1"/>
</dbReference>
<reference evidence="4" key="1">
    <citation type="submission" date="2016-10" db="EMBL/GenBank/DDBJ databases">
        <authorList>
            <person name="Varghese N."/>
            <person name="Submissions S."/>
        </authorList>
    </citation>
    <scope>NUCLEOTIDE SEQUENCE [LARGE SCALE GENOMIC DNA]</scope>
    <source>
        <strain evidence="4">VPI 5359</strain>
    </source>
</reference>
<dbReference type="EMBL" id="FNOU01000004">
    <property type="protein sequence ID" value="SDX61717.1"/>
    <property type="molecule type" value="Genomic_DNA"/>
</dbReference>
<proteinExistence type="inferred from homology"/>
<evidence type="ECO:0000313" key="3">
    <source>
        <dbReference type="EMBL" id="SDX61717.1"/>
    </source>
</evidence>